<sequence>MAVDRQRSLAMQSKAKRSAANYLRTRPGRKRGNGTMRRSGYFLIVLGAFLEPGIRFVAKQTVQWFDPYSERLIG</sequence>
<evidence type="ECO:0008006" key="5">
    <source>
        <dbReference type="Google" id="ProtNLM"/>
    </source>
</evidence>
<name>A0AB33D3C7_ALCFA</name>
<feature type="region of interest" description="Disordered" evidence="1">
    <location>
        <begin position="1"/>
        <end position="35"/>
    </location>
</feature>
<dbReference type="KEGG" id="afq:AFA_13345"/>
<keyword evidence="2" id="KW-0472">Membrane</keyword>
<keyword evidence="2" id="KW-0812">Transmembrane</keyword>
<accession>A0AB33D3C7</accession>
<proteinExistence type="predicted"/>
<gene>
    <name evidence="3" type="ORF">AFA_13345</name>
</gene>
<protein>
    <recommendedName>
        <fullName evidence="5">Stress-associated endoplasmic reticulum protein</fullName>
    </recommendedName>
</protein>
<dbReference type="AlphaFoldDB" id="A0AB33D3C7"/>
<reference evidence="3 4" key="1">
    <citation type="submission" date="2017-05" db="EMBL/GenBank/DDBJ databases">
        <authorList>
            <person name="Qiu J.G."/>
            <person name="He J."/>
        </authorList>
    </citation>
    <scope>NUCLEOTIDE SEQUENCE [LARGE SCALE GENOMIC DNA]</scope>
    <source>
        <strain evidence="3 4">JQ135</strain>
    </source>
</reference>
<evidence type="ECO:0000256" key="2">
    <source>
        <dbReference type="SAM" id="Phobius"/>
    </source>
</evidence>
<evidence type="ECO:0000313" key="3">
    <source>
        <dbReference type="EMBL" id="ASR90357.1"/>
    </source>
</evidence>
<dbReference type="Proteomes" id="UP000214561">
    <property type="component" value="Chromosome"/>
</dbReference>
<evidence type="ECO:0000313" key="4">
    <source>
        <dbReference type="Proteomes" id="UP000214561"/>
    </source>
</evidence>
<evidence type="ECO:0000256" key="1">
    <source>
        <dbReference type="SAM" id="MobiDB-lite"/>
    </source>
</evidence>
<organism evidence="3 4">
    <name type="scientific">Alcaligenes faecalis</name>
    <dbReference type="NCBI Taxonomy" id="511"/>
    <lineage>
        <taxon>Bacteria</taxon>
        <taxon>Pseudomonadati</taxon>
        <taxon>Pseudomonadota</taxon>
        <taxon>Betaproteobacteria</taxon>
        <taxon>Burkholderiales</taxon>
        <taxon>Alcaligenaceae</taxon>
        <taxon>Alcaligenes</taxon>
    </lineage>
</organism>
<feature type="transmembrane region" description="Helical" evidence="2">
    <location>
        <begin position="39"/>
        <end position="58"/>
    </location>
</feature>
<dbReference type="EMBL" id="CP021641">
    <property type="protein sequence ID" value="ASR90357.1"/>
    <property type="molecule type" value="Genomic_DNA"/>
</dbReference>
<keyword evidence="2" id="KW-1133">Transmembrane helix</keyword>